<sequence length="162" mass="18005">MGAVANVNDANLFSINRLSQMTGMARETITRKVQGIKPSGTKSGHPVYHWRDVGPALYGDAMPAAATDPNELPATERDRWYASELKRLEYEQELGQLLKAEDVRSAWAGALKAVMLGLETLTDVVERDAGLTPEQTSVIQRTVDRMRDQLYRELSGEEDDNV</sequence>
<dbReference type="Proteomes" id="UP000256763">
    <property type="component" value="Unassembled WGS sequence"/>
</dbReference>
<dbReference type="OrthoDB" id="6119938at2"/>
<evidence type="ECO:0000313" key="1">
    <source>
        <dbReference type="EMBL" id="RFA35142.1"/>
    </source>
</evidence>
<evidence type="ECO:0000313" key="2">
    <source>
        <dbReference type="Proteomes" id="UP000256763"/>
    </source>
</evidence>
<accession>A0A3E0WQA4</accession>
<dbReference type="EMBL" id="NFZW01000013">
    <property type="protein sequence ID" value="RFA35142.1"/>
    <property type="molecule type" value="Genomic_DNA"/>
</dbReference>
<dbReference type="InterPro" id="IPR009901">
    <property type="entry name" value="Phage_VT1-Sakai_H0025"/>
</dbReference>
<dbReference type="AlphaFoldDB" id="A0A3E0WQA4"/>
<evidence type="ECO:0008006" key="3">
    <source>
        <dbReference type="Google" id="ProtNLM"/>
    </source>
</evidence>
<reference evidence="2" key="1">
    <citation type="submission" date="2017-05" db="EMBL/GenBank/DDBJ databases">
        <authorList>
            <person name="Sharma S."/>
            <person name="Sidhu C."/>
            <person name="Pinnaka A.K."/>
        </authorList>
    </citation>
    <scope>NUCLEOTIDE SEQUENCE [LARGE SCALE GENOMIC DNA]</scope>
    <source>
        <strain evidence="2">AK93</strain>
    </source>
</reference>
<comment type="caution">
    <text evidence="1">The sequence shown here is derived from an EMBL/GenBank/DDBJ whole genome shotgun (WGS) entry which is preliminary data.</text>
</comment>
<gene>
    <name evidence="1" type="ORF">CAL65_13635</name>
</gene>
<name>A0A3E0WQA4_9GAMM</name>
<keyword evidence="2" id="KW-1185">Reference proteome</keyword>
<proteinExistence type="predicted"/>
<organism evidence="1 2">
    <name type="scientific">Alkalilimnicola ehrlichii</name>
    <dbReference type="NCBI Taxonomy" id="351052"/>
    <lineage>
        <taxon>Bacteria</taxon>
        <taxon>Pseudomonadati</taxon>
        <taxon>Pseudomonadota</taxon>
        <taxon>Gammaproteobacteria</taxon>
        <taxon>Chromatiales</taxon>
        <taxon>Ectothiorhodospiraceae</taxon>
        <taxon>Alkalilimnicola</taxon>
    </lineage>
</organism>
<dbReference type="Pfam" id="PF07278">
    <property type="entry name" value="DUF1441"/>
    <property type="match status" value="1"/>
</dbReference>
<protein>
    <recommendedName>
        <fullName evidence="3">Terminase small subunit</fullName>
    </recommendedName>
</protein>
<dbReference type="RefSeq" id="WP_116304299.1">
    <property type="nucleotide sequence ID" value="NZ_NFZV01000051.1"/>
</dbReference>